<dbReference type="Proteomes" id="UP001499863">
    <property type="component" value="Unassembled WGS sequence"/>
</dbReference>
<evidence type="ECO:0000313" key="2">
    <source>
        <dbReference type="Proteomes" id="UP001499863"/>
    </source>
</evidence>
<dbReference type="RefSeq" id="WP_344339149.1">
    <property type="nucleotide sequence ID" value="NZ_BAAAKJ010000257.1"/>
</dbReference>
<proteinExistence type="predicted"/>
<name>A0ABP4IZP1_9ACTN</name>
<comment type="caution">
    <text evidence="1">The sequence shown here is derived from an EMBL/GenBank/DDBJ whole genome shotgun (WGS) entry which is preliminary data.</text>
</comment>
<dbReference type="InterPro" id="IPR001005">
    <property type="entry name" value="SANT/Myb"/>
</dbReference>
<accession>A0ABP4IZP1</accession>
<keyword evidence="2" id="KW-1185">Reference proteome</keyword>
<organism evidence="1 2">
    <name type="scientific">Kitasatospora putterlickiae</name>
    <dbReference type="NCBI Taxonomy" id="221725"/>
    <lineage>
        <taxon>Bacteria</taxon>
        <taxon>Bacillati</taxon>
        <taxon>Actinomycetota</taxon>
        <taxon>Actinomycetes</taxon>
        <taxon>Kitasatosporales</taxon>
        <taxon>Streptomycetaceae</taxon>
        <taxon>Kitasatospora</taxon>
    </lineage>
</organism>
<dbReference type="EMBL" id="BAAAKJ010000257">
    <property type="protein sequence ID" value="GAA1403308.1"/>
    <property type="molecule type" value="Genomic_DNA"/>
</dbReference>
<dbReference type="CDD" id="cd00167">
    <property type="entry name" value="SANT"/>
    <property type="match status" value="1"/>
</dbReference>
<protein>
    <submittedName>
        <fullName evidence="1">Uncharacterized protein</fullName>
    </submittedName>
</protein>
<gene>
    <name evidence="1" type="ORF">GCM10009639_47950</name>
</gene>
<sequence length="188" mass="20251">MYPCAATAAFLPPAGHHRHRMPWDPSETRRLGDLCAQGVRWSEIARLLGRTEAAVKAQAKKLVAATAEIRPAVAIVVQADMLPARMRRDELLKQRERTGLTFEQLAARAGILSGPGILYVVAAGKNQLASRYTNAIRDLPDAQRPARVPAPVPAEPEPAPGFVTMTITVPKNLAASFQAIAATMGTQQ</sequence>
<reference evidence="2" key="1">
    <citation type="journal article" date="2019" name="Int. J. Syst. Evol. Microbiol.">
        <title>The Global Catalogue of Microorganisms (GCM) 10K type strain sequencing project: providing services to taxonomists for standard genome sequencing and annotation.</title>
        <authorList>
            <consortium name="The Broad Institute Genomics Platform"/>
            <consortium name="The Broad Institute Genome Sequencing Center for Infectious Disease"/>
            <person name="Wu L."/>
            <person name="Ma J."/>
        </authorList>
    </citation>
    <scope>NUCLEOTIDE SEQUENCE [LARGE SCALE GENOMIC DNA]</scope>
    <source>
        <strain evidence="2">JCM 12393</strain>
    </source>
</reference>
<evidence type="ECO:0000313" key="1">
    <source>
        <dbReference type="EMBL" id="GAA1403308.1"/>
    </source>
</evidence>